<dbReference type="Proteomes" id="UP000316626">
    <property type="component" value="Unassembled WGS sequence"/>
</dbReference>
<feature type="transmembrane region" description="Helical" evidence="1">
    <location>
        <begin position="285"/>
        <end position="308"/>
    </location>
</feature>
<feature type="transmembrane region" description="Helical" evidence="1">
    <location>
        <begin position="96"/>
        <end position="118"/>
    </location>
</feature>
<comment type="caution">
    <text evidence="2">The sequence shown here is derived from an EMBL/GenBank/DDBJ whole genome shotgun (WGS) entry which is preliminary data.</text>
</comment>
<keyword evidence="1" id="KW-0472">Membrane</keyword>
<dbReference type="Pfam" id="PF06772">
    <property type="entry name" value="LtrA"/>
    <property type="match status" value="1"/>
</dbReference>
<feature type="transmembrane region" description="Helical" evidence="1">
    <location>
        <begin position="12"/>
        <end position="29"/>
    </location>
</feature>
<dbReference type="PANTHER" id="PTHR36840">
    <property type="entry name" value="BLL5714 PROTEIN"/>
    <property type="match status" value="1"/>
</dbReference>
<gene>
    <name evidence="2" type="ORF">FG384_07190</name>
</gene>
<sequence>MAEKKVTWLELFYDLIYVAAVATTTHVLLQVEAKHIPIEYLFKYVLMFIPVWWSWVGQTLFINRFGQDILNQRIYMIVQMVFVLIMTSSLSSNFDLYYYAFLIGYIGLRSLTAIQYLVVQKKETGDRKLVAHYLGTRFWIGILISASSIFFDSWFRYILLYLGIFVDILVPIFGRKYLIKMPTNLAHLLERFASLTLILFGELIVSTLSVLQPHRGDWNSILFSVTSFILILSMWWQYFDNVEKKVNKSIGTVGHAIIYGHLFILMSLSMIAASIKLIFLNDISYFFGLTYIYGSAFLYFIATTLTFHQYRYEQHKYKKYHFFLLTGLLAILVAFSLIVTVPNLVLVGELALFFMIYAKVTTM</sequence>
<keyword evidence="1" id="KW-1133">Transmembrane helix</keyword>
<evidence type="ECO:0000313" key="2">
    <source>
        <dbReference type="EMBL" id="TQR20587.1"/>
    </source>
</evidence>
<keyword evidence="3" id="KW-1185">Reference proteome</keyword>
<dbReference type="EMBL" id="VDGI01000005">
    <property type="protein sequence ID" value="TQR20587.1"/>
    <property type="molecule type" value="Genomic_DNA"/>
</dbReference>
<protein>
    <submittedName>
        <fullName evidence="2">Low temperature requirement protein A</fullName>
    </submittedName>
</protein>
<feature type="transmembrane region" description="Helical" evidence="1">
    <location>
        <begin position="74"/>
        <end position="90"/>
    </location>
</feature>
<dbReference type="OrthoDB" id="9798526at2"/>
<dbReference type="PANTHER" id="PTHR36840:SF1">
    <property type="entry name" value="BLL5714 PROTEIN"/>
    <property type="match status" value="1"/>
</dbReference>
<feature type="transmembrane region" description="Helical" evidence="1">
    <location>
        <begin position="218"/>
        <end position="236"/>
    </location>
</feature>
<feature type="transmembrane region" description="Helical" evidence="1">
    <location>
        <begin position="320"/>
        <end position="338"/>
    </location>
</feature>
<dbReference type="AlphaFoldDB" id="A0A544TT03"/>
<feature type="transmembrane region" description="Helical" evidence="1">
    <location>
        <begin position="41"/>
        <end position="62"/>
    </location>
</feature>
<dbReference type="RefSeq" id="WP_142641967.1">
    <property type="nucleotide sequence ID" value="NZ_VDGI01000005.1"/>
</dbReference>
<dbReference type="InterPro" id="IPR010640">
    <property type="entry name" value="Low_temperature_requirement_A"/>
</dbReference>
<name>A0A544TT03_9BACI</name>
<evidence type="ECO:0000256" key="1">
    <source>
        <dbReference type="SAM" id="Phobius"/>
    </source>
</evidence>
<accession>A0A544TT03</accession>
<feature type="transmembrane region" description="Helical" evidence="1">
    <location>
        <begin position="130"/>
        <end position="151"/>
    </location>
</feature>
<feature type="transmembrane region" description="Helical" evidence="1">
    <location>
        <begin position="257"/>
        <end position="279"/>
    </location>
</feature>
<evidence type="ECO:0000313" key="3">
    <source>
        <dbReference type="Proteomes" id="UP000316626"/>
    </source>
</evidence>
<organism evidence="2 3">
    <name type="scientific">Psychrobacillus vulpis</name>
    <dbReference type="NCBI Taxonomy" id="2325572"/>
    <lineage>
        <taxon>Bacteria</taxon>
        <taxon>Bacillati</taxon>
        <taxon>Bacillota</taxon>
        <taxon>Bacilli</taxon>
        <taxon>Bacillales</taxon>
        <taxon>Bacillaceae</taxon>
        <taxon>Psychrobacillus</taxon>
    </lineage>
</organism>
<proteinExistence type="predicted"/>
<reference evidence="2 3" key="1">
    <citation type="submission" date="2019-06" db="EMBL/GenBank/DDBJ databases">
        <title>Psychrobacillus vulpis sp. nov., a new species isolated from feces of a red fox that inhabits in The Tablas de Daimiel Natural Park, Albacete, Spain.</title>
        <authorList>
            <person name="Rodriguez M."/>
            <person name="Reina J.C."/>
            <person name="Bejar V."/>
            <person name="Llamas I."/>
        </authorList>
    </citation>
    <scope>NUCLEOTIDE SEQUENCE [LARGE SCALE GENOMIC DNA]</scope>
    <source>
        <strain evidence="2 3">Z8</strain>
    </source>
</reference>
<feature type="transmembrane region" description="Helical" evidence="1">
    <location>
        <begin position="195"/>
        <end position="212"/>
    </location>
</feature>
<keyword evidence="1" id="KW-0812">Transmembrane</keyword>
<feature type="transmembrane region" description="Helical" evidence="1">
    <location>
        <begin position="157"/>
        <end position="174"/>
    </location>
</feature>